<dbReference type="AlphaFoldDB" id="A0A9W6W0X2"/>
<dbReference type="GO" id="GO:0003677">
    <property type="term" value="F:DNA binding"/>
    <property type="evidence" value="ECO:0007669"/>
    <property type="project" value="InterPro"/>
</dbReference>
<evidence type="ECO:0000259" key="1">
    <source>
        <dbReference type="PROSITE" id="PS50943"/>
    </source>
</evidence>
<dbReference type="Proteomes" id="UP001165079">
    <property type="component" value="Unassembled WGS sequence"/>
</dbReference>
<reference evidence="2" key="1">
    <citation type="submission" date="2023-03" db="EMBL/GenBank/DDBJ databases">
        <title>Actinorhabdospora filicis NBRC 111898.</title>
        <authorList>
            <person name="Ichikawa N."/>
            <person name="Sato H."/>
            <person name="Tonouchi N."/>
        </authorList>
    </citation>
    <scope>NUCLEOTIDE SEQUENCE</scope>
    <source>
        <strain evidence="2">NBRC 111898</strain>
    </source>
</reference>
<accession>A0A9W6W0X2</accession>
<dbReference type="PANTHER" id="PTHR35010">
    <property type="entry name" value="BLL4672 PROTEIN-RELATED"/>
    <property type="match status" value="1"/>
</dbReference>
<gene>
    <name evidence="2" type="ORF">Afil01_00540</name>
</gene>
<dbReference type="EMBL" id="BSTX01000001">
    <property type="protein sequence ID" value="GLZ75247.1"/>
    <property type="molecule type" value="Genomic_DNA"/>
</dbReference>
<comment type="caution">
    <text evidence="2">The sequence shown here is derived from an EMBL/GenBank/DDBJ whole genome shotgun (WGS) entry which is preliminary data.</text>
</comment>
<sequence>MDRPALAEYLRARRARVKPATVGLPDAGRRRTPGLRRQEVAQLAGMSIEYYIRLEQARGPRPSRQILSALSRALMLTMDERAHLFHLAGETVGPQSSPDSDVPVGVRHLLRSLVDIPAYVVNARYDVVAWNALAELFLGAVATYPLERRNVVRWVFAGVRPDFDANPAHLDFARSTVADLRAAHGRYPDDPGLRDLVQELLRTSPEFAGMWAEHEVEVRRHLVKKVTHPELGVLEMECQTLHVPDRDQRVIMYIAEPGSPTHETFRRLAREMAIDGA</sequence>
<dbReference type="Gene3D" id="1.10.260.40">
    <property type="entry name" value="lambda repressor-like DNA-binding domains"/>
    <property type="match status" value="1"/>
</dbReference>
<name>A0A9W6W0X2_9ACTN</name>
<evidence type="ECO:0000313" key="2">
    <source>
        <dbReference type="EMBL" id="GLZ75247.1"/>
    </source>
</evidence>
<dbReference type="InterPro" id="IPR041413">
    <property type="entry name" value="MLTR_LBD"/>
</dbReference>
<keyword evidence="3" id="KW-1185">Reference proteome</keyword>
<dbReference type="InterPro" id="IPR001387">
    <property type="entry name" value="Cro/C1-type_HTH"/>
</dbReference>
<dbReference type="Pfam" id="PF17765">
    <property type="entry name" value="MLTR_LBD"/>
    <property type="match status" value="1"/>
</dbReference>
<evidence type="ECO:0000313" key="3">
    <source>
        <dbReference type="Proteomes" id="UP001165079"/>
    </source>
</evidence>
<protein>
    <submittedName>
        <fullName evidence="2">Transcriptional regulator</fullName>
    </submittedName>
</protein>
<feature type="domain" description="HTH cro/C1-type" evidence="1">
    <location>
        <begin position="34"/>
        <end position="81"/>
    </location>
</feature>
<organism evidence="2 3">
    <name type="scientific">Actinorhabdospora filicis</name>
    <dbReference type="NCBI Taxonomy" id="1785913"/>
    <lineage>
        <taxon>Bacteria</taxon>
        <taxon>Bacillati</taxon>
        <taxon>Actinomycetota</taxon>
        <taxon>Actinomycetes</taxon>
        <taxon>Micromonosporales</taxon>
        <taxon>Micromonosporaceae</taxon>
        <taxon>Actinorhabdospora</taxon>
    </lineage>
</organism>
<dbReference type="Pfam" id="PF13560">
    <property type="entry name" value="HTH_31"/>
    <property type="match status" value="1"/>
</dbReference>
<dbReference type="PROSITE" id="PS50943">
    <property type="entry name" value="HTH_CROC1"/>
    <property type="match status" value="1"/>
</dbReference>
<dbReference type="InterPro" id="IPR010982">
    <property type="entry name" value="Lambda_DNA-bd_dom_sf"/>
</dbReference>
<dbReference type="RefSeq" id="WP_285660491.1">
    <property type="nucleotide sequence ID" value="NZ_BSTX01000001.1"/>
</dbReference>
<dbReference type="Gene3D" id="3.30.450.180">
    <property type="match status" value="1"/>
</dbReference>
<dbReference type="CDD" id="cd00093">
    <property type="entry name" value="HTH_XRE"/>
    <property type="match status" value="1"/>
</dbReference>
<proteinExistence type="predicted"/>
<dbReference type="SMART" id="SM00530">
    <property type="entry name" value="HTH_XRE"/>
    <property type="match status" value="1"/>
</dbReference>
<dbReference type="PANTHER" id="PTHR35010:SF2">
    <property type="entry name" value="BLL4672 PROTEIN"/>
    <property type="match status" value="1"/>
</dbReference>
<dbReference type="SUPFAM" id="SSF47413">
    <property type="entry name" value="lambda repressor-like DNA-binding domains"/>
    <property type="match status" value="1"/>
</dbReference>